<accession>A0A7X2S2A2</accession>
<dbReference type="PANTHER" id="PTHR32071">
    <property type="entry name" value="TRANSCRIPTIONAL REGULATORY PROTEIN"/>
    <property type="match status" value="1"/>
</dbReference>
<name>A0A7X2S2A2_9BACI</name>
<evidence type="ECO:0000259" key="4">
    <source>
        <dbReference type="PROSITE" id="PS50045"/>
    </source>
</evidence>
<feature type="compositionally biased region" description="Basic and acidic residues" evidence="3">
    <location>
        <begin position="385"/>
        <end position="396"/>
    </location>
</feature>
<dbReference type="Gene3D" id="1.10.10.10">
    <property type="entry name" value="Winged helix-like DNA-binding domain superfamily/Winged helix DNA-binding domain"/>
    <property type="match status" value="1"/>
</dbReference>
<feature type="domain" description="Sigma-54 factor interaction" evidence="4">
    <location>
        <begin position="127"/>
        <end position="335"/>
    </location>
</feature>
<evidence type="ECO:0000256" key="3">
    <source>
        <dbReference type="SAM" id="MobiDB-lite"/>
    </source>
</evidence>
<organism evidence="5 6">
    <name type="scientific">Metabacillus mangrovi</name>
    <dbReference type="NCBI Taxonomy" id="1491830"/>
    <lineage>
        <taxon>Bacteria</taxon>
        <taxon>Bacillati</taxon>
        <taxon>Bacillota</taxon>
        <taxon>Bacilli</taxon>
        <taxon>Bacillales</taxon>
        <taxon>Bacillaceae</taxon>
        <taxon>Metabacillus</taxon>
    </lineage>
</organism>
<dbReference type="PROSITE" id="PS50045">
    <property type="entry name" value="SIGMA54_INTERACT_4"/>
    <property type="match status" value="1"/>
</dbReference>
<dbReference type="InterPro" id="IPR002078">
    <property type="entry name" value="Sigma_54_int"/>
</dbReference>
<dbReference type="AlphaFoldDB" id="A0A7X2S2A2"/>
<dbReference type="GO" id="GO:0005524">
    <property type="term" value="F:ATP binding"/>
    <property type="evidence" value="ECO:0007669"/>
    <property type="project" value="UniProtKB-KW"/>
</dbReference>
<dbReference type="Pfam" id="PF00158">
    <property type="entry name" value="Sigma54_activat"/>
    <property type="match status" value="1"/>
</dbReference>
<dbReference type="Pfam" id="PF25601">
    <property type="entry name" value="AAA_lid_14"/>
    <property type="match status" value="1"/>
</dbReference>
<dbReference type="InterPro" id="IPR027417">
    <property type="entry name" value="P-loop_NTPase"/>
</dbReference>
<dbReference type="PANTHER" id="PTHR32071:SF119">
    <property type="entry name" value="SIGMA L-DEPENDENT TRANSCRIPTIONAL REGULATOR YPLP-RELATED"/>
    <property type="match status" value="1"/>
</dbReference>
<gene>
    <name evidence="5" type="ORF">GKZ89_01545</name>
</gene>
<evidence type="ECO:0000256" key="1">
    <source>
        <dbReference type="ARBA" id="ARBA00022741"/>
    </source>
</evidence>
<dbReference type="SUPFAM" id="SSF52540">
    <property type="entry name" value="P-loop containing nucleoside triphosphate hydrolases"/>
    <property type="match status" value="1"/>
</dbReference>
<sequence length="454" mass="50087">MGRWIMDSGKVMLITESKEMKNVLNDMIADLPLKADVDSYSIEEGLPQVLDGQTVILSPVIEKQQVEPHLSQTNKTITARLQLQPAVFEEITAAFQNHSSPSILSDKTAPLHIADSSGLKPNSFPELLGLHPLLTEARILAAKLSAVTLPVFIEGETGTGKRSFARAIHSHSKWGAGPFIAVNCRTLSSEQIHSLFQRNSQQSIFSEAGGTLYLEETGELSSELQARVLASIQSMESEPGSFPEIRLISSSSSIMKEKVKSGDFRADLYYRLSAAPLRIPSLRERKSDIPLLLEAFLQESGYLIEAEAKVMDILMKEDWEGNLRELKNMAAYLAAVSGGKTIQIQDLPGRTGAKKTKKKESSPPPLTMMDKKEFAFILDAIHQSNDHGEPASRRSISELSKTGPVPLTPQQVRHRLDYLEKHQYVTKGRGRAGTKITLEGMDFLQSLKSHLTSS</sequence>
<feature type="region of interest" description="Disordered" evidence="3">
    <location>
        <begin position="385"/>
        <end position="409"/>
    </location>
</feature>
<evidence type="ECO:0000313" key="6">
    <source>
        <dbReference type="Proteomes" id="UP000434639"/>
    </source>
</evidence>
<dbReference type="GO" id="GO:0006355">
    <property type="term" value="P:regulation of DNA-templated transcription"/>
    <property type="evidence" value="ECO:0007669"/>
    <property type="project" value="InterPro"/>
</dbReference>
<dbReference type="InterPro" id="IPR025662">
    <property type="entry name" value="Sigma_54_int_dom_ATP-bd_1"/>
</dbReference>
<reference evidence="5 6" key="1">
    <citation type="journal article" date="2017" name="Int. J. Syst. Evol. Microbiol.">
        <title>Bacillus mangrovi sp. nov., isolated from a sediment sample from a mangrove forest.</title>
        <authorList>
            <person name="Gupta V."/>
            <person name="Singh P.K."/>
            <person name="Korpole S."/>
            <person name="Tanuku N.R.S."/>
            <person name="Pinnaka A.K."/>
        </authorList>
    </citation>
    <scope>NUCLEOTIDE SEQUENCE [LARGE SCALE GENOMIC DNA]</scope>
    <source>
        <strain evidence="5 6">KCTC 33872</strain>
    </source>
</reference>
<dbReference type="CDD" id="cd00009">
    <property type="entry name" value="AAA"/>
    <property type="match status" value="1"/>
</dbReference>
<dbReference type="Gene3D" id="1.10.8.60">
    <property type="match status" value="1"/>
</dbReference>
<dbReference type="OrthoDB" id="9803970at2"/>
<keyword evidence="1" id="KW-0547">Nucleotide-binding</keyword>
<protein>
    <submittedName>
        <fullName evidence="5">Sigma-54-dependent Fis family transcriptional regulator</fullName>
    </submittedName>
</protein>
<dbReference type="PROSITE" id="PS00675">
    <property type="entry name" value="SIGMA54_INTERACT_1"/>
    <property type="match status" value="1"/>
</dbReference>
<evidence type="ECO:0000256" key="2">
    <source>
        <dbReference type="ARBA" id="ARBA00022840"/>
    </source>
</evidence>
<dbReference type="Proteomes" id="UP000434639">
    <property type="component" value="Unassembled WGS sequence"/>
</dbReference>
<evidence type="ECO:0000313" key="5">
    <source>
        <dbReference type="EMBL" id="MTH52072.1"/>
    </source>
</evidence>
<keyword evidence="6" id="KW-1185">Reference proteome</keyword>
<dbReference type="Gene3D" id="3.40.50.300">
    <property type="entry name" value="P-loop containing nucleotide triphosphate hydrolases"/>
    <property type="match status" value="1"/>
</dbReference>
<dbReference type="EMBL" id="WMIB01000001">
    <property type="protein sequence ID" value="MTH52072.1"/>
    <property type="molecule type" value="Genomic_DNA"/>
</dbReference>
<proteinExistence type="predicted"/>
<dbReference type="InterPro" id="IPR036388">
    <property type="entry name" value="WH-like_DNA-bd_sf"/>
</dbReference>
<dbReference type="InterPro" id="IPR058031">
    <property type="entry name" value="AAA_lid_NorR"/>
</dbReference>
<keyword evidence="2" id="KW-0067">ATP-binding</keyword>
<comment type="caution">
    <text evidence="5">The sequence shown here is derived from an EMBL/GenBank/DDBJ whole genome shotgun (WGS) entry which is preliminary data.</text>
</comment>